<dbReference type="InterPro" id="IPR000185">
    <property type="entry name" value="SecA"/>
</dbReference>
<dbReference type="PROSITE" id="PS01312">
    <property type="entry name" value="SECA"/>
    <property type="match status" value="1"/>
</dbReference>
<comment type="cofactor">
    <cofactor evidence="1">
        <name>Zn(2+)</name>
        <dbReference type="ChEBI" id="CHEBI:29105"/>
    </cofactor>
</comment>
<dbReference type="OrthoDB" id="9805579at2"/>
<reference evidence="21" key="1">
    <citation type="submission" date="2018-02" db="EMBL/GenBank/DDBJ databases">
        <authorList>
            <person name="Hausmann B."/>
        </authorList>
    </citation>
    <scope>NUCLEOTIDE SEQUENCE [LARGE SCALE GENOMIC DNA]</scope>
    <source>
        <strain evidence="21">Peat soil MAG SbA1</strain>
    </source>
</reference>
<evidence type="ECO:0000313" key="20">
    <source>
        <dbReference type="EMBL" id="SPF39473.1"/>
    </source>
</evidence>
<evidence type="ECO:0000256" key="2">
    <source>
        <dbReference type="ARBA" id="ARBA00004170"/>
    </source>
</evidence>
<comment type="similarity">
    <text evidence="3 15 16">Belongs to the SecA family.</text>
</comment>
<keyword evidence="10 15" id="KW-0067">ATP-binding</keyword>
<dbReference type="PANTHER" id="PTHR30612">
    <property type="entry name" value="SECA INNER MEMBRANE COMPONENT OF SEC PROTEIN SECRETION SYSTEM"/>
    <property type="match status" value="1"/>
</dbReference>
<keyword evidence="9" id="KW-0862">Zinc</keyword>
<feature type="binding site" evidence="15">
    <location>
        <position position="125"/>
    </location>
    <ligand>
        <name>ATP</name>
        <dbReference type="ChEBI" id="CHEBI:30616"/>
    </ligand>
</feature>
<dbReference type="GO" id="GO:0031522">
    <property type="term" value="C:cell envelope Sec protein transport complex"/>
    <property type="evidence" value="ECO:0007669"/>
    <property type="project" value="TreeGrafter"/>
</dbReference>
<dbReference type="SUPFAM" id="SSF52540">
    <property type="entry name" value="P-loop containing nucleoside triphosphate hydrolases"/>
    <property type="match status" value="2"/>
</dbReference>
<dbReference type="NCBIfam" id="NF009538">
    <property type="entry name" value="PRK12904.1"/>
    <property type="match status" value="1"/>
</dbReference>
<dbReference type="PANTHER" id="PTHR30612:SF0">
    <property type="entry name" value="CHLOROPLAST PROTEIN-TRANSPORTING ATPASE"/>
    <property type="match status" value="1"/>
</dbReference>
<feature type="compositionally biased region" description="Low complexity" evidence="17">
    <location>
        <begin position="940"/>
        <end position="954"/>
    </location>
</feature>
<dbReference type="Pfam" id="PF07517">
    <property type="entry name" value="SecA_DEAD"/>
    <property type="match status" value="1"/>
</dbReference>
<dbReference type="GO" id="GO:0005829">
    <property type="term" value="C:cytosol"/>
    <property type="evidence" value="ECO:0007669"/>
    <property type="project" value="TreeGrafter"/>
</dbReference>
<dbReference type="GO" id="GO:0008564">
    <property type="term" value="F:protein-exporting ATPase activity"/>
    <property type="evidence" value="ECO:0007669"/>
    <property type="project" value="UniProtKB-EC"/>
</dbReference>
<dbReference type="GO" id="GO:0005886">
    <property type="term" value="C:plasma membrane"/>
    <property type="evidence" value="ECO:0007669"/>
    <property type="project" value="UniProtKB-SubCell"/>
</dbReference>
<keyword evidence="4 15" id="KW-0813">Transport</keyword>
<dbReference type="InterPro" id="IPR014018">
    <property type="entry name" value="SecA_motor_DEAD"/>
</dbReference>
<dbReference type="PROSITE" id="PS51196">
    <property type="entry name" value="SECA_MOTOR_DEAD"/>
    <property type="match status" value="1"/>
</dbReference>
<feature type="region of interest" description="Disordered" evidence="17">
    <location>
        <begin position="58"/>
        <end position="83"/>
    </location>
</feature>
<evidence type="ECO:0000256" key="6">
    <source>
        <dbReference type="ARBA" id="ARBA00022490"/>
    </source>
</evidence>
<dbReference type="Pfam" id="PF01043">
    <property type="entry name" value="SecA_PP_bind"/>
    <property type="match status" value="1"/>
</dbReference>
<comment type="catalytic activity">
    <reaction evidence="15">
        <text>ATP + H2O + cellular proteinSide 1 = ADP + phosphate + cellular proteinSide 2.</text>
        <dbReference type="EC" id="7.4.2.8"/>
    </reaction>
</comment>
<keyword evidence="6 15" id="KW-0963">Cytoplasm</keyword>
<evidence type="ECO:0000256" key="8">
    <source>
        <dbReference type="ARBA" id="ARBA00022741"/>
    </source>
</evidence>
<comment type="subcellular location">
    <subcellularLocation>
        <location evidence="15">Cell membrane</location>
        <topology evidence="15">Peripheral membrane protein</topology>
        <orientation evidence="15">Cytoplasmic side</orientation>
    </subcellularLocation>
    <subcellularLocation>
        <location evidence="15">Cytoplasm</location>
    </subcellularLocation>
    <subcellularLocation>
        <location evidence="2">Membrane</location>
        <topology evidence="2">Peripheral membrane protein</topology>
    </subcellularLocation>
    <text evidence="15">Distribution is 50-50.</text>
</comment>
<dbReference type="InterPro" id="IPR004027">
    <property type="entry name" value="SEC_C_motif"/>
</dbReference>
<dbReference type="EC" id="7.4.2.8" evidence="15"/>
<feature type="binding site" evidence="15">
    <location>
        <position position="574"/>
    </location>
    <ligand>
        <name>ATP</name>
        <dbReference type="ChEBI" id="CHEBI:30616"/>
    </ligand>
</feature>
<evidence type="ECO:0000256" key="1">
    <source>
        <dbReference type="ARBA" id="ARBA00001947"/>
    </source>
</evidence>
<evidence type="ECO:0000313" key="21">
    <source>
        <dbReference type="Proteomes" id="UP000238701"/>
    </source>
</evidence>
<evidence type="ECO:0000259" key="18">
    <source>
        <dbReference type="PROSITE" id="PS51192"/>
    </source>
</evidence>
<comment type="subunit">
    <text evidence="15">Monomer and homodimer. Part of the essential Sec protein translocation apparatus which comprises SecA, SecYEG and auxiliary proteins SecDF. Other proteins may also be involved.</text>
</comment>
<dbReference type="CDD" id="cd17928">
    <property type="entry name" value="DEXDc_SecA"/>
    <property type="match status" value="1"/>
</dbReference>
<dbReference type="Pfam" id="PF21090">
    <property type="entry name" value="P-loop_SecA"/>
    <property type="match status" value="1"/>
</dbReference>
<feature type="domain" description="Helicase ATP-binding" evidence="18">
    <location>
        <begin position="127"/>
        <end position="285"/>
    </location>
</feature>
<protein>
    <recommendedName>
        <fullName evidence="15 16">Protein translocase subunit SecA</fullName>
        <ecNumber evidence="15">7.4.2.8</ecNumber>
    </recommendedName>
</protein>
<keyword evidence="7" id="KW-0479">Metal-binding</keyword>
<evidence type="ECO:0000256" key="11">
    <source>
        <dbReference type="ARBA" id="ARBA00022927"/>
    </source>
</evidence>
<dbReference type="EMBL" id="OMOD01000120">
    <property type="protein sequence ID" value="SPF39473.1"/>
    <property type="molecule type" value="Genomic_DNA"/>
</dbReference>
<evidence type="ECO:0000256" key="7">
    <source>
        <dbReference type="ARBA" id="ARBA00022723"/>
    </source>
</evidence>
<evidence type="ECO:0000256" key="12">
    <source>
        <dbReference type="ARBA" id="ARBA00022967"/>
    </source>
</evidence>
<dbReference type="Gene3D" id="3.90.1440.10">
    <property type="entry name" value="SecA, preprotein cross-linking domain"/>
    <property type="match status" value="1"/>
</dbReference>
<dbReference type="GO" id="GO:0017038">
    <property type="term" value="P:protein import"/>
    <property type="evidence" value="ECO:0007669"/>
    <property type="project" value="InterPro"/>
</dbReference>
<evidence type="ECO:0000256" key="13">
    <source>
        <dbReference type="ARBA" id="ARBA00023010"/>
    </source>
</evidence>
<dbReference type="CDD" id="cd18803">
    <property type="entry name" value="SF2_C_secA"/>
    <property type="match status" value="1"/>
</dbReference>
<dbReference type="SUPFAM" id="SSF81767">
    <property type="entry name" value="Pre-protein crosslinking domain of SecA"/>
    <property type="match status" value="1"/>
</dbReference>
<evidence type="ECO:0000256" key="10">
    <source>
        <dbReference type="ARBA" id="ARBA00022840"/>
    </source>
</evidence>
<evidence type="ECO:0000256" key="5">
    <source>
        <dbReference type="ARBA" id="ARBA00022475"/>
    </source>
</evidence>
<dbReference type="InterPro" id="IPR044722">
    <property type="entry name" value="SecA_SF2_C"/>
</dbReference>
<feature type="binding site" evidence="15">
    <location>
        <begin position="143"/>
        <end position="147"/>
    </location>
    <ligand>
        <name>ATP</name>
        <dbReference type="ChEBI" id="CHEBI:30616"/>
    </ligand>
</feature>
<evidence type="ECO:0000256" key="15">
    <source>
        <dbReference type="HAMAP-Rule" id="MF_01382"/>
    </source>
</evidence>
<dbReference type="InterPro" id="IPR020937">
    <property type="entry name" value="SecA_CS"/>
</dbReference>
<evidence type="ECO:0000256" key="16">
    <source>
        <dbReference type="RuleBase" id="RU003874"/>
    </source>
</evidence>
<dbReference type="Gene3D" id="3.10.450.50">
    <property type="match status" value="1"/>
</dbReference>
<evidence type="ECO:0000256" key="3">
    <source>
        <dbReference type="ARBA" id="ARBA00007650"/>
    </source>
</evidence>
<dbReference type="PRINTS" id="PR00906">
    <property type="entry name" value="SECA"/>
</dbReference>
<dbReference type="Gene3D" id="3.40.50.300">
    <property type="entry name" value="P-loop containing nucleotide triphosphate hydrolases"/>
    <property type="match status" value="2"/>
</dbReference>
<keyword evidence="11 15" id="KW-0653">Protein transport</keyword>
<dbReference type="InterPro" id="IPR011116">
    <property type="entry name" value="SecA_Wing/Scaffold"/>
</dbReference>
<dbReference type="SUPFAM" id="SSF81886">
    <property type="entry name" value="Helical scaffold and wing domains of SecA"/>
    <property type="match status" value="1"/>
</dbReference>
<gene>
    <name evidence="15 20" type="primary">secA</name>
    <name evidence="20" type="ORF">SBA1_280012</name>
</gene>
<keyword evidence="13 15" id="KW-0811">Translocation</keyword>
<dbReference type="InterPro" id="IPR014001">
    <property type="entry name" value="Helicase_ATP-bd"/>
</dbReference>
<keyword evidence="12 15" id="KW-1278">Translocase</keyword>
<dbReference type="InterPro" id="IPR036670">
    <property type="entry name" value="SecA_X-link_sf"/>
</dbReference>
<dbReference type="InterPro" id="IPR036266">
    <property type="entry name" value="SecA_Wing/Scaffold_sf"/>
</dbReference>
<evidence type="ECO:0000256" key="4">
    <source>
        <dbReference type="ARBA" id="ARBA00022448"/>
    </source>
</evidence>
<dbReference type="HAMAP" id="MF_01382">
    <property type="entry name" value="SecA"/>
    <property type="match status" value="1"/>
</dbReference>
<dbReference type="SMART" id="SM00957">
    <property type="entry name" value="SecA_DEAD"/>
    <property type="match status" value="1"/>
</dbReference>
<feature type="region of interest" description="Disordered" evidence="17">
    <location>
        <begin position="986"/>
        <end position="1030"/>
    </location>
</feature>
<dbReference type="SMART" id="SM00958">
    <property type="entry name" value="SecA_PP_bind"/>
    <property type="match status" value="1"/>
</dbReference>
<dbReference type="InterPro" id="IPR011130">
    <property type="entry name" value="SecA_preprotein_X-link_dom"/>
</dbReference>
<comment type="function">
    <text evidence="15">Part of the Sec protein translocase complex. Interacts with the SecYEG preprotein conducting channel. Has a central role in coupling the hydrolysis of ATP to the transfer of proteins into and across the cell membrane, serving as an ATP-driven molecular motor driving the stepwise translocation of polypeptide chains across the membrane.</text>
</comment>
<evidence type="ECO:0000256" key="9">
    <source>
        <dbReference type="ARBA" id="ARBA00022833"/>
    </source>
</evidence>
<dbReference type="GO" id="GO:0043952">
    <property type="term" value="P:protein transport by the Sec complex"/>
    <property type="evidence" value="ECO:0007669"/>
    <property type="project" value="TreeGrafter"/>
</dbReference>
<feature type="region of interest" description="Disordered" evidence="17">
    <location>
        <begin position="937"/>
        <end position="966"/>
    </location>
</feature>
<accession>A0A2U3KIL5</accession>
<evidence type="ECO:0000256" key="17">
    <source>
        <dbReference type="SAM" id="MobiDB-lite"/>
    </source>
</evidence>
<dbReference type="AlphaFoldDB" id="A0A2U3KIL5"/>
<proteinExistence type="inferred from homology"/>
<dbReference type="GO" id="GO:0005524">
    <property type="term" value="F:ATP binding"/>
    <property type="evidence" value="ECO:0007669"/>
    <property type="project" value="UniProtKB-UniRule"/>
</dbReference>
<dbReference type="GO" id="GO:0065002">
    <property type="term" value="P:intracellular protein transmembrane transport"/>
    <property type="evidence" value="ECO:0007669"/>
    <property type="project" value="UniProtKB-UniRule"/>
</dbReference>
<dbReference type="Proteomes" id="UP000238701">
    <property type="component" value="Unassembled WGS sequence"/>
</dbReference>
<keyword evidence="5 15" id="KW-1003">Cell membrane</keyword>
<keyword evidence="8 15" id="KW-0547">Nucleotide-binding</keyword>
<sequence length="1030" mass="116856">MINTLLGKIFGTKNERVIKALMPNVEAINALEPQMQKRTDAELRAKSDEFRQRIQQRLSQLAKTPQTNASEPENEEEPDVDRQKRLEKEEHDALQEVLGEVLVEAFAVVREAGRRVLNMRHFDVQLIGGMVLHDGKIAEMKTGEGKTLVATLPVYLNALSGRGVHVVTVNDYLAKRDSEWMGKLYRFLGLSVGVIVHDLDDEERRAAYAADVTYGTNNEFGFDYLRDNMKFDLKDCVQRGHNYAIVDEVDSILIDEARTPLIISGASEESTDKYYKVNRIIPKLEKGEELSPQEVRTLLEEDKVAPGRRADLIEELNRAGDDPQRKILTGDYVVDEKHRNITVSDEGWEKVEGLLGIGNIADPENWPLKHHVETAIKAHALYRKDVEYVIKDGEVIIVDEFTGRMMPGRRWSDGLHQAIEAKENVKIERENQTLATITFQNYFRMFKKLAGMTGTAETEATEFDKIYRLEVVVIPTNKTLLRVENPDVVYRTEKEKYFAAADEIQLLATKGQPVLVGTTSVEKSERLSDLLKKKGIKHVVLNAKFHEREAEIVAQAGRKGMVTIATNMAGRGTDILLGGNPEFMAKQEMVKKGIAQQLRVAQGKIEGPQEDGETGVFYYNGNEYTVPTGKWTEALNHYKAQTDVEHDEVTGVGGLHILGTERHESRRIDNQLRGRAGRQGDPGSSRFYLALEDDLMRIFAKEWVSNLLQRLGMEEGVPIESKMITRRIETAQKAVEAQHFESRKHLLEYDDVMNKQREAVYGLRRRLLEGVDQKDLILEDYVAAILGDLLDEYCPPKAHVNDWDIRGLKDSIFTRFGVDILAEGVKPDTLTRQELGDAIFDKLKQRYDAKEKLIGPEAMRHHERMIMLSVIDQLWKDHLLSMDHLKEGIGLRGYGQHDPLVEYKKESFEMFEAMMQRFQEDTVRYLYLMQILERPPEAPQRPVQAEAEPAAALPGGDGNGRRPPRMVSTTADELEEAFLRRKRRELEQARMAGGGDAAPVQQVIRSQQKVGRNDPCPCGSGKKFKKCHGA</sequence>
<dbReference type="NCBIfam" id="TIGR00963">
    <property type="entry name" value="secA"/>
    <property type="match status" value="1"/>
</dbReference>
<evidence type="ECO:0000256" key="14">
    <source>
        <dbReference type="ARBA" id="ARBA00023136"/>
    </source>
</evidence>
<dbReference type="FunFam" id="1.10.3060.10:FF:000003">
    <property type="entry name" value="Protein translocase subunit SecA"/>
    <property type="match status" value="1"/>
</dbReference>
<dbReference type="Pfam" id="PF02810">
    <property type="entry name" value="SEC-C"/>
    <property type="match status" value="1"/>
</dbReference>
<dbReference type="GO" id="GO:0006605">
    <property type="term" value="P:protein targeting"/>
    <property type="evidence" value="ECO:0007669"/>
    <property type="project" value="UniProtKB-UniRule"/>
</dbReference>
<name>A0A2U3KIL5_9BACT</name>
<keyword evidence="14 15" id="KW-0472">Membrane</keyword>
<dbReference type="Gene3D" id="1.10.3060.10">
    <property type="entry name" value="Helical scaffold and wing domains of SecA"/>
    <property type="match status" value="1"/>
</dbReference>
<feature type="compositionally biased region" description="Polar residues" evidence="17">
    <location>
        <begin position="58"/>
        <end position="71"/>
    </location>
</feature>
<organism evidence="20 21">
    <name type="scientific">Candidatus Sulfotelmatobacter kueseliae</name>
    <dbReference type="NCBI Taxonomy" id="2042962"/>
    <lineage>
        <taxon>Bacteria</taxon>
        <taxon>Pseudomonadati</taxon>
        <taxon>Acidobacteriota</taxon>
        <taxon>Terriglobia</taxon>
        <taxon>Terriglobales</taxon>
        <taxon>Candidatus Korobacteraceae</taxon>
        <taxon>Candidatus Sulfotelmatobacter</taxon>
    </lineage>
</organism>
<dbReference type="InterPro" id="IPR027417">
    <property type="entry name" value="P-loop_NTPase"/>
</dbReference>
<feature type="domain" description="SecA family profile" evidence="19">
    <location>
        <begin position="3"/>
        <end position="720"/>
    </location>
</feature>
<dbReference type="Pfam" id="PF07516">
    <property type="entry name" value="SecA_SW"/>
    <property type="match status" value="1"/>
</dbReference>
<dbReference type="GO" id="GO:0046872">
    <property type="term" value="F:metal ion binding"/>
    <property type="evidence" value="ECO:0007669"/>
    <property type="project" value="UniProtKB-KW"/>
</dbReference>
<evidence type="ECO:0000259" key="19">
    <source>
        <dbReference type="PROSITE" id="PS51196"/>
    </source>
</evidence>
<dbReference type="PROSITE" id="PS51192">
    <property type="entry name" value="HELICASE_ATP_BIND_1"/>
    <property type="match status" value="1"/>
</dbReference>
<dbReference type="InterPro" id="IPR011115">
    <property type="entry name" value="SecA_DEAD"/>
</dbReference>